<dbReference type="OrthoDB" id="434092at2759"/>
<dbReference type="PANTHER" id="PTHR11157">
    <property type="entry name" value="FATTY ACID ACYL TRANSFERASE-RELATED"/>
    <property type="match status" value="1"/>
</dbReference>
<keyword evidence="2 10" id="KW-0444">Lipid biosynthesis</keyword>
<feature type="transmembrane region" description="Helical" evidence="10">
    <location>
        <begin position="128"/>
        <end position="151"/>
    </location>
</feature>
<sequence>MITKCLYVYYAKAQTAKMSSEVLGPIQSPFFSSKDQRTEGWLMLDDPKLLITILACYVYLVKRAIPSVMANRKPFELVWSTRLYSLIMVASNVYFLCRTLPLTYFGGGYSFLCQGVDYDDRSSRTMEVIGLMHSYLFVRIFDFVGTIIYALQKKFYRISLFHVYHHCASVTIGVYGLTYGVEGQAVFGVCVNMCVHIILYTYIFLATFGPRLTPYLTWKRYLDKIELAQFLIITLHILMPVFVRTCSYPVQHSLSGISMIALMTVLFMYNRRLA</sequence>
<feature type="transmembrane region" description="Helical" evidence="10">
    <location>
        <begin position="163"/>
        <end position="179"/>
    </location>
</feature>
<dbReference type="KEGG" id="vde:111253140"/>
<accession>A0A7M7KZB2</accession>
<evidence type="ECO:0000256" key="2">
    <source>
        <dbReference type="ARBA" id="ARBA00022516"/>
    </source>
</evidence>
<keyword evidence="3 10" id="KW-0808">Transferase</keyword>
<dbReference type="InterPro" id="IPR002076">
    <property type="entry name" value="ELO_fam"/>
</dbReference>
<dbReference type="GO" id="GO:0009922">
    <property type="term" value="F:fatty acid elongase activity"/>
    <property type="evidence" value="ECO:0007669"/>
    <property type="project" value="UniProtKB-EC"/>
</dbReference>
<keyword evidence="12" id="KW-1185">Reference proteome</keyword>
<keyword evidence="7 10" id="KW-0443">Lipid metabolism</keyword>
<dbReference type="GO" id="GO:0030148">
    <property type="term" value="P:sphingolipid biosynthetic process"/>
    <property type="evidence" value="ECO:0007669"/>
    <property type="project" value="TreeGrafter"/>
</dbReference>
<proteinExistence type="inferred from homology"/>
<dbReference type="PANTHER" id="PTHR11157:SF69">
    <property type="entry name" value="ELONGATION OF VERY LONG CHAIN FATTY ACIDS PROTEIN 7"/>
    <property type="match status" value="1"/>
</dbReference>
<dbReference type="Proteomes" id="UP000594260">
    <property type="component" value="Unplaced"/>
</dbReference>
<feature type="transmembrane region" description="Helical" evidence="10">
    <location>
        <begin position="225"/>
        <end position="243"/>
    </location>
</feature>
<dbReference type="GO" id="GO:0042761">
    <property type="term" value="P:very long-chain fatty acid biosynthetic process"/>
    <property type="evidence" value="ECO:0007669"/>
    <property type="project" value="TreeGrafter"/>
</dbReference>
<evidence type="ECO:0000256" key="1">
    <source>
        <dbReference type="ARBA" id="ARBA00004141"/>
    </source>
</evidence>
<evidence type="ECO:0000256" key="9">
    <source>
        <dbReference type="ARBA" id="ARBA00023160"/>
    </source>
</evidence>
<dbReference type="InParanoid" id="A0A7M7KZB2"/>
<feature type="transmembrane region" description="Helical" evidence="10">
    <location>
        <begin position="77"/>
        <end position="96"/>
    </location>
</feature>
<keyword evidence="5 10" id="KW-0276">Fatty acid metabolism</keyword>
<dbReference type="GeneID" id="111253140"/>
<comment type="similarity">
    <text evidence="10">Belongs to the ELO family.</text>
</comment>
<comment type="catalytic activity">
    <reaction evidence="10">
        <text>a very-long-chain acyl-CoA + malonyl-CoA + H(+) = a very-long-chain 3-oxoacyl-CoA + CO2 + CoA</text>
        <dbReference type="Rhea" id="RHEA:32727"/>
        <dbReference type="ChEBI" id="CHEBI:15378"/>
        <dbReference type="ChEBI" id="CHEBI:16526"/>
        <dbReference type="ChEBI" id="CHEBI:57287"/>
        <dbReference type="ChEBI" id="CHEBI:57384"/>
        <dbReference type="ChEBI" id="CHEBI:90725"/>
        <dbReference type="ChEBI" id="CHEBI:90736"/>
        <dbReference type="EC" id="2.3.1.199"/>
    </reaction>
</comment>
<organism evidence="11 12">
    <name type="scientific">Varroa destructor</name>
    <name type="common">Honeybee mite</name>
    <dbReference type="NCBI Taxonomy" id="109461"/>
    <lineage>
        <taxon>Eukaryota</taxon>
        <taxon>Metazoa</taxon>
        <taxon>Ecdysozoa</taxon>
        <taxon>Arthropoda</taxon>
        <taxon>Chelicerata</taxon>
        <taxon>Arachnida</taxon>
        <taxon>Acari</taxon>
        <taxon>Parasitiformes</taxon>
        <taxon>Mesostigmata</taxon>
        <taxon>Gamasina</taxon>
        <taxon>Dermanyssoidea</taxon>
        <taxon>Varroidae</taxon>
        <taxon>Varroa</taxon>
    </lineage>
</organism>
<evidence type="ECO:0000256" key="4">
    <source>
        <dbReference type="ARBA" id="ARBA00022692"/>
    </source>
</evidence>
<name>A0A7M7KZB2_VARDE</name>
<evidence type="ECO:0000313" key="11">
    <source>
        <dbReference type="EnsemblMetazoa" id="XP_022667870"/>
    </source>
</evidence>
<dbReference type="FunCoup" id="A0A7M7KZB2">
    <property type="interactions" value="1"/>
</dbReference>
<keyword evidence="6 10" id="KW-1133">Transmembrane helix</keyword>
<evidence type="ECO:0000313" key="12">
    <source>
        <dbReference type="Proteomes" id="UP000594260"/>
    </source>
</evidence>
<protein>
    <recommendedName>
        <fullName evidence="10">Elongation of very long chain fatty acids protein</fullName>
        <ecNumber evidence="10">2.3.1.199</ecNumber>
    </recommendedName>
    <alternativeName>
        <fullName evidence="10">Very-long-chain 3-oxoacyl-CoA synthase</fullName>
    </alternativeName>
</protein>
<evidence type="ECO:0000256" key="8">
    <source>
        <dbReference type="ARBA" id="ARBA00023136"/>
    </source>
</evidence>
<reference evidence="11" key="1">
    <citation type="submission" date="2021-01" db="UniProtKB">
        <authorList>
            <consortium name="EnsemblMetazoa"/>
        </authorList>
    </citation>
    <scope>IDENTIFICATION</scope>
</reference>
<evidence type="ECO:0000256" key="5">
    <source>
        <dbReference type="ARBA" id="ARBA00022832"/>
    </source>
</evidence>
<dbReference type="RefSeq" id="XP_022667870.1">
    <property type="nucleotide sequence ID" value="XM_022812135.1"/>
</dbReference>
<keyword evidence="9 10" id="KW-0275">Fatty acid biosynthesis</keyword>
<evidence type="ECO:0000256" key="6">
    <source>
        <dbReference type="ARBA" id="ARBA00022989"/>
    </source>
</evidence>
<evidence type="ECO:0000256" key="3">
    <source>
        <dbReference type="ARBA" id="ARBA00022679"/>
    </source>
</evidence>
<evidence type="ECO:0000256" key="10">
    <source>
        <dbReference type="RuleBase" id="RU361115"/>
    </source>
</evidence>
<dbReference type="GO" id="GO:0019367">
    <property type="term" value="P:fatty acid elongation, saturated fatty acid"/>
    <property type="evidence" value="ECO:0007669"/>
    <property type="project" value="TreeGrafter"/>
</dbReference>
<evidence type="ECO:0000256" key="7">
    <source>
        <dbReference type="ARBA" id="ARBA00023098"/>
    </source>
</evidence>
<dbReference type="GO" id="GO:0034625">
    <property type="term" value="P:fatty acid elongation, monounsaturated fatty acid"/>
    <property type="evidence" value="ECO:0007669"/>
    <property type="project" value="TreeGrafter"/>
</dbReference>
<keyword evidence="8 10" id="KW-0472">Membrane</keyword>
<feature type="transmembrane region" description="Helical" evidence="10">
    <location>
        <begin position="185"/>
        <end position="205"/>
    </location>
</feature>
<feature type="transmembrane region" description="Helical" evidence="10">
    <location>
        <begin position="249"/>
        <end position="269"/>
    </location>
</feature>
<keyword evidence="4 10" id="KW-0812">Transmembrane</keyword>
<dbReference type="EnsemblMetazoa" id="XM_022812135">
    <property type="protein sequence ID" value="XP_022667870"/>
    <property type="gene ID" value="LOC111253140"/>
</dbReference>
<dbReference type="OMA" id="CIIAWNM"/>
<dbReference type="AlphaFoldDB" id="A0A7M7KZB2"/>
<comment type="subcellular location">
    <subcellularLocation>
        <location evidence="1">Membrane</location>
        <topology evidence="1">Multi-pass membrane protein</topology>
    </subcellularLocation>
</comment>
<dbReference type="Pfam" id="PF01151">
    <property type="entry name" value="ELO"/>
    <property type="match status" value="1"/>
</dbReference>
<dbReference type="EC" id="2.3.1.199" evidence="10"/>
<dbReference type="GO" id="GO:0005789">
    <property type="term" value="C:endoplasmic reticulum membrane"/>
    <property type="evidence" value="ECO:0007669"/>
    <property type="project" value="TreeGrafter"/>
</dbReference>
<dbReference type="GO" id="GO:0034626">
    <property type="term" value="P:fatty acid elongation, polyunsaturated fatty acid"/>
    <property type="evidence" value="ECO:0007669"/>
    <property type="project" value="TreeGrafter"/>
</dbReference>